<gene>
    <name evidence="7" type="ORF">Ctob_010869</name>
</gene>
<evidence type="ECO:0000256" key="2">
    <source>
        <dbReference type="ARBA" id="ARBA00022723"/>
    </source>
</evidence>
<evidence type="ECO:0000256" key="5">
    <source>
        <dbReference type="ARBA" id="ARBA00023004"/>
    </source>
</evidence>
<dbReference type="AlphaFoldDB" id="A0A0M0JKE8"/>
<proteinExistence type="predicted"/>
<evidence type="ECO:0000256" key="4">
    <source>
        <dbReference type="ARBA" id="ARBA00023002"/>
    </source>
</evidence>
<dbReference type="GO" id="GO:0005506">
    <property type="term" value="F:iron ion binding"/>
    <property type="evidence" value="ECO:0007669"/>
    <property type="project" value="InterPro"/>
</dbReference>
<evidence type="ECO:0000313" key="7">
    <source>
        <dbReference type="EMBL" id="KOO26743.1"/>
    </source>
</evidence>
<dbReference type="SMART" id="SM00702">
    <property type="entry name" value="P4Hc"/>
    <property type="match status" value="1"/>
</dbReference>
<reference evidence="8" key="1">
    <citation type="journal article" date="2015" name="PLoS Genet.">
        <title>Genome Sequence and Transcriptome Analyses of Chrysochromulina tobin: Metabolic Tools for Enhanced Algal Fitness in the Prominent Order Prymnesiales (Haptophyceae).</title>
        <authorList>
            <person name="Hovde B.T."/>
            <person name="Deodato C.R."/>
            <person name="Hunsperger H.M."/>
            <person name="Ryken S.A."/>
            <person name="Yost W."/>
            <person name="Jha R.K."/>
            <person name="Patterson J."/>
            <person name="Monnat R.J. Jr."/>
            <person name="Barlow S.B."/>
            <person name="Starkenburg S.R."/>
            <person name="Cattolico R.A."/>
        </authorList>
    </citation>
    <scope>NUCLEOTIDE SEQUENCE</scope>
    <source>
        <strain evidence="8">CCMP291</strain>
    </source>
</reference>
<keyword evidence="3" id="KW-0223">Dioxygenase</keyword>
<evidence type="ECO:0000256" key="3">
    <source>
        <dbReference type="ARBA" id="ARBA00022964"/>
    </source>
</evidence>
<evidence type="ECO:0000259" key="6">
    <source>
        <dbReference type="PROSITE" id="PS51471"/>
    </source>
</evidence>
<comment type="cofactor">
    <cofactor evidence="1">
        <name>L-ascorbate</name>
        <dbReference type="ChEBI" id="CHEBI:38290"/>
    </cofactor>
</comment>
<keyword evidence="2" id="KW-0479">Metal-binding</keyword>
<dbReference type="Gene3D" id="3.40.630.30">
    <property type="match status" value="1"/>
</dbReference>
<name>A0A0M0JKE8_9EUKA</name>
<dbReference type="GO" id="GO:0031418">
    <property type="term" value="F:L-ascorbic acid binding"/>
    <property type="evidence" value="ECO:0007669"/>
    <property type="project" value="InterPro"/>
</dbReference>
<dbReference type="Pfam" id="PF13508">
    <property type="entry name" value="Acetyltransf_7"/>
    <property type="match status" value="1"/>
</dbReference>
<dbReference type="GO" id="GO:0051213">
    <property type="term" value="F:dioxygenase activity"/>
    <property type="evidence" value="ECO:0007669"/>
    <property type="project" value="UniProtKB-KW"/>
</dbReference>
<dbReference type="InterPro" id="IPR000182">
    <property type="entry name" value="GNAT_dom"/>
</dbReference>
<dbReference type="Proteomes" id="UP000037460">
    <property type="component" value="Unassembled WGS sequence"/>
</dbReference>
<dbReference type="InterPro" id="IPR006620">
    <property type="entry name" value="Pro_4_hyd_alph"/>
</dbReference>
<keyword evidence="8" id="KW-1185">Reference proteome</keyword>
<dbReference type="SUPFAM" id="SSF55729">
    <property type="entry name" value="Acyl-CoA N-acyltransferases (Nat)"/>
    <property type="match status" value="1"/>
</dbReference>
<comment type="caution">
    <text evidence="7">The sequence shown here is derived from an EMBL/GenBank/DDBJ whole genome shotgun (WGS) entry which is preliminary data.</text>
</comment>
<dbReference type="Gene3D" id="2.60.120.620">
    <property type="entry name" value="q2cbj1_9rhob like domain"/>
    <property type="match status" value="1"/>
</dbReference>
<dbReference type="GO" id="GO:0016705">
    <property type="term" value="F:oxidoreductase activity, acting on paired donors, with incorporation or reduction of molecular oxygen"/>
    <property type="evidence" value="ECO:0007669"/>
    <property type="project" value="InterPro"/>
</dbReference>
<accession>A0A0M0JKE8</accession>
<dbReference type="InterPro" id="IPR016181">
    <property type="entry name" value="Acyl_CoA_acyltransferase"/>
</dbReference>
<keyword evidence="4" id="KW-0560">Oxidoreductase</keyword>
<feature type="domain" description="Fe2OG dioxygenase" evidence="6">
    <location>
        <begin position="346"/>
        <end position="436"/>
    </location>
</feature>
<keyword evidence="5" id="KW-0408">Iron</keyword>
<organism evidence="7 8">
    <name type="scientific">Chrysochromulina tobinii</name>
    <dbReference type="NCBI Taxonomy" id="1460289"/>
    <lineage>
        <taxon>Eukaryota</taxon>
        <taxon>Haptista</taxon>
        <taxon>Haptophyta</taxon>
        <taxon>Prymnesiophyceae</taxon>
        <taxon>Prymnesiales</taxon>
        <taxon>Chrysochromulinaceae</taxon>
        <taxon>Chrysochromulina</taxon>
    </lineage>
</organism>
<dbReference type="OrthoDB" id="69177at2759"/>
<dbReference type="CDD" id="cd04301">
    <property type="entry name" value="NAT_SF"/>
    <property type="match status" value="1"/>
</dbReference>
<dbReference type="GO" id="GO:0016747">
    <property type="term" value="F:acyltransferase activity, transferring groups other than amino-acyl groups"/>
    <property type="evidence" value="ECO:0007669"/>
    <property type="project" value="InterPro"/>
</dbReference>
<sequence>MPTNFIVLTAVAFTPHCCPVVGRRGPPRASVQLSNALDAANRCTRLPATPSAVTLQLGGTAPLTDGTVHLRLASGGDDDEQLLVVAASSASVAISRACRELVREHGLQVAAIDVGVREEQGTATPLRRARLATQRWRLLAAYGVWAELHAANEHEPAATQPHQCKVLFVERGVAEHTSAAAAASLHAVGATPVVGGVVRAGSALLGRLGRAQLTPTYPPSLALRLLRYLPWRVQRLAARAWVQSMLAEHPTRAVAGEATPYRHPMESVRVLPLLSPAACADAVTEAEEYAAREGGWSTDRHVAYPTTDIPIRCLPRLEALWRERLFPAVEAEARTRLGLGPATRVLPLDVFVVKYAAGVAGGQTELAVHRDNGVLTFSLLLNAPSEFEGGGTYFERAGRVYRPSLGVGVLHSALVRHAGYPITRGVRYVLVGFCGLESPALAPGFARWRFGQDPPWFVSSRVRLLPPPRRRHVWLGRVRRPLLRPNLLGVVHVYVAPEWRGAERGSALLEHALRALRGRGVTHVLTLADDRGSGKLREWYERHGFVDTAQFTETAMVARLL</sequence>
<evidence type="ECO:0000256" key="1">
    <source>
        <dbReference type="ARBA" id="ARBA00001961"/>
    </source>
</evidence>
<protein>
    <recommendedName>
        <fullName evidence="6">Fe2OG dioxygenase domain-containing protein</fullName>
    </recommendedName>
</protein>
<dbReference type="EMBL" id="JWZX01002810">
    <property type="protein sequence ID" value="KOO26743.1"/>
    <property type="molecule type" value="Genomic_DNA"/>
</dbReference>
<dbReference type="InterPro" id="IPR005123">
    <property type="entry name" value="Oxoglu/Fe-dep_dioxygenase_dom"/>
</dbReference>
<dbReference type="PROSITE" id="PS51471">
    <property type="entry name" value="FE2OG_OXY"/>
    <property type="match status" value="1"/>
</dbReference>
<evidence type="ECO:0000313" key="8">
    <source>
        <dbReference type="Proteomes" id="UP000037460"/>
    </source>
</evidence>